<comment type="caution">
    <text evidence="1">The sequence shown here is derived from an EMBL/GenBank/DDBJ whole genome shotgun (WGS) entry which is preliminary data.</text>
</comment>
<gene>
    <name evidence="1" type="ORF">F2Y61_21105</name>
</gene>
<accession>A0A5M5ZQE6</accession>
<dbReference type="EMBL" id="VVZB01000021">
    <property type="protein sequence ID" value="KAA5379385.1"/>
    <property type="molecule type" value="Genomic_DNA"/>
</dbReference>
<name>A0A5M5ZQE6_9BACT</name>
<evidence type="ECO:0000313" key="2">
    <source>
        <dbReference type="Proteomes" id="UP000347681"/>
    </source>
</evidence>
<dbReference type="Gene3D" id="1.10.3210.10">
    <property type="entry name" value="Hypothetical protein af1432"/>
    <property type="match status" value="1"/>
</dbReference>
<dbReference type="Proteomes" id="UP000347681">
    <property type="component" value="Unassembled WGS sequence"/>
</dbReference>
<sequence length="211" mass="24549">MQIPQYIIDSQPSSVRKNYRYWEQYMEERVSFSLPTSEVHGKGHSKRVLLYALMMVRQRLGENEEAMRILSHAAVFHDTRRLDDWSDTGHGARAAIYYKDFCRTGNIPFSNLASEIMKYHDRDDRIGVQQITTACPDEKEAGIELYRIFKDADALDRFRLGPNGLDTRFLRNKEALNLVDFAESLVRQTVSAAEMKKTMEYIQRQIKEGTT</sequence>
<dbReference type="SUPFAM" id="SSF109604">
    <property type="entry name" value="HD-domain/PDEase-like"/>
    <property type="match status" value="1"/>
</dbReference>
<proteinExistence type="predicted"/>
<evidence type="ECO:0000313" key="1">
    <source>
        <dbReference type="EMBL" id="KAA5379385.1"/>
    </source>
</evidence>
<reference evidence="1 2" key="1">
    <citation type="journal article" date="2019" name="Nat. Med.">
        <title>A library of human gut bacterial isolates paired with longitudinal multiomics data enables mechanistic microbiome research.</title>
        <authorList>
            <person name="Poyet M."/>
            <person name="Groussin M."/>
            <person name="Gibbons S.M."/>
            <person name="Avila-Pacheco J."/>
            <person name="Jiang X."/>
            <person name="Kearney S.M."/>
            <person name="Perrotta A.R."/>
            <person name="Berdy B."/>
            <person name="Zhao S."/>
            <person name="Lieberman T.D."/>
            <person name="Swanson P.K."/>
            <person name="Smith M."/>
            <person name="Roesemann S."/>
            <person name="Alexander J.E."/>
            <person name="Rich S.A."/>
            <person name="Livny J."/>
            <person name="Vlamakis H."/>
            <person name="Clish C."/>
            <person name="Bullock K."/>
            <person name="Deik A."/>
            <person name="Scott J."/>
            <person name="Pierce K.A."/>
            <person name="Xavier R.J."/>
            <person name="Alm E.J."/>
        </authorList>
    </citation>
    <scope>NUCLEOTIDE SEQUENCE [LARGE SCALE GENOMIC DNA]</scope>
    <source>
        <strain evidence="1 2">BIOML-A5</strain>
    </source>
</reference>
<dbReference type="RefSeq" id="WP_149941253.1">
    <property type="nucleotide sequence ID" value="NZ_VVZB01000021.1"/>
</dbReference>
<dbReference type="AlphaFoldDB" id="A0A5M5ZQE6"/>
<evidence type="ECO:0008006" key="3">
    <source>
        <dbReference type="Google" id="ProtNLM"/>
    </source>
</evidence>
<organism evidence="1 2">
    <name type="scientific">Phocaeicola dorei</name>
    <dbReference type="NCBI Taxonomy" id="357276"/>
    <lineage>
        <taxon>Bacteria</taxon>
        <taxon>Pseudomonadati</taxon>
        <taxon>Bacteroidota</taxon>
        <taxon>Bacteroidia</taxon>
        <taxon>Bacteroidales</taxon>
        <taxon>Bacteroidaceae</taxon>
        <taxon>Phocaeicola</taxon>
    </lineage>
</organism>
<protein>
    <recommendedName>
        <fullName evidence="3">HD domain-containing protein</fullName>
    </recommendedName>
</protein>